<sequence>MFDKGSGGGGEPGPVLFGVVRFEAGGDRRVQDTVITFNEPTAADLFAIEHGWHDYQVTPLRFFVHDLRPQAVDLTRFDDLASRFADRRRWP</sequence>
<dbReference type="AlphaFoldDB" id="A0A0S4QH68"/>
<dbReference type="Proteomes" id="UP000198802">
    <property type="component" value="Unassembled WGS sequence"/>
</dbReference>
<accession>A0A0S4QH68</accession>
<name>A0A0S4QH68_9ACTN</name>
<evidence type="ECO:0000313" key="2">
    <source>
        <dbReference type="Proteomes" id="UP000198802"/>
    </source>
</evidence>
<organism evidence="1 2">
    <name type="scientific">Parafrankia irregularis</name>
    <dbReference type="NCBI Taxonomy" id="795642"/>
    <lineage>
        <taxon>Bacteria</taxon>
        <taxon>Bacillati</taxon>
        <taxon>Actinomycetota</taxon>
        <taxon>Actinomycetes</taxon>
        <taxon>Frankiales</taxon>
        <taxon>Frankiaceae</taxon>
        <taxon>Parafrankia</taxon>
    </lineage>
</organism>
<dbReference type="RefSeq" id="WP_091271024.1">
    <property type="nucleotide sequence ID" value="NZ_FAOZ01000001.1"/>
</dbReference>
<evidence type="ECO:0000313" key="1">
    <source>
        <dbReference type="EMBL" id="CUU53990.1"/>
    </source>
</evidence>
<reference evidence="2" key="1">
    <citation type="submission" date="2015-11" db="EMBL/GenBank/DDBJ databases">
        <authorList>
            <person name="Varghese N."/>
        </authorList>
    </citation>
    <scope>NUCLEOTIDE SEQUENCE [LARGE SCALE GENOMIC DNA]</scope>
    <source>
        <strain evidence="2">DSM 45899</strain>
    </source>
</reference>
<dbReference type="EMBL" id="FAOZ01000001">
    <property type="protein sequence ID" value="CUU53990.1"/>
    <property type="molecule type" value="Genomic_DNA"/>
</dbReference>
<proteinExistence type="predicted"/>
<keyword evidence="2" id="KW-1185">Reference proteome</keyword>
<gene>
    <name evidence="1" type="ORF">Ga0074812_101492</name>
</gene>
<protein>
    <submittedName>
        <fullName evidence="1">Uncharacterized protein</fullName>
    </submittedName>
</protein>